<dbReference type="InterPro" id="IPR016024">
    <property type="entry name" value="ARM-type_fold"/>
</dbReference>
<dbReference type="Gene3D" id="1.25.10.10">
    <property type="entry name" value="Leucine-rich Repeat Variant"/>
    <property type="match status" value="1"/>
</dbReference>
<keyword evidence="2" id="KW-1185">Reference proteome</keyword>
<proteinExistence type="predicted"/>
<gene>
    <name evidence="1" type="ORF">AB4566_13930</name>
</gene>
<evidence type="ECO:0000313" key="1">
    <source>
        <dbReference type="EMBL" id="MFA0569367.1"/>
    </source>
</evidence>
<accession>A0ABV4NDX5</accession>
<dbReference type="Proteomes" id="UP001570417">
    <property type="component" value="Unassembled WGS sequence"/>
</dbReference>
<protein>
    <submittedName>
        <fullName evidence="1">HEAT repeat domain-containing protein</fullName>
    </submittedName>
</protein>
<dbReference type="RefSeq" id="WP_372266509.1">
    <property type="nucleotide sequence ID" value="NZ_JBFRUW010000050.1"/>
</dbReference>
<sequence length="679" mass="76580">MIYASLIDLTLNKLQHGNELEQISSANALHQCEEAINALISQLHNDSEEITIGCLNALSSLSNSPIEPLIKCLSSAHDPDVKLAAIHAISTNHRIDDAKSALLELASGDNECWDGDWDDGIDIALASVNALLKTTQGFVEEELAQLITLIHSDPEPELEQALYYLLAKVAPNKLDDLVEQEWNRSLSSPLKTSLGLSRTRKLLKASSNKVHLFKYLENDDLLIQRIALTRLSDLDSREYLQSFLSMLSSAQQPMQDIAISTLLRWQYPVAPQYLESIIRNNHPISKVLPFITKESFLLLLEQWQSGEMNKSNVASFLSLTSRFDCDLSEIVKHFFAEFGRLEPQHQIDSLTELCQSREMQIPVSFLRMHLQSQTLDNSVRLLLIKNLASQNTPASKSLINELIFDNAYIDFKSTERSDSELNSRLEEVKTKKAEVNTKDYNSENSNLSATKPMSTLASLSMPLDEKTTYPTKQPFKKSQRKIATIESLTNHSKVIEYCASQEQLIELCTAVSIQQLDKEDFFAIVKASLRCNLAYASIRSDELDDYAHKLLVNSDYRTELKTLVEWLGPVHLQTEIPALVELSSPLLISQLTPFIEDLDVLNTLLEHPYLGVKQQAIIKLESLIRSDKTRYIELIHFALSSPDLHSTVNQFDHTVLEEELVLLLNTHPLKALQFMGDLG</sequence>
<dbReference type="InterPro" id="IPR011989">
    <property type="entry name" value="ARM-like"/>
</dbReference>
<reference evidence="1 2" key="1">
    <citation type="journal article" date="2024" name="ISME J.">
        <title>Tailless and filamentous prophages are predominant in marine Vibrio.</title>
        <authorList>
            <person name="Steensen K."/>
            <person name="Seneca J."/>
            <person name="Bartlau N."/>
            <person name="Yu X.A."/>
            <person name="Hussain F.A."/>
            <person name="Polz M.F."/>
        </authorList>
    </citation>
    <scope>NUCLEOTIDE SEQUENCE [LARGE SCALE GENOMIC DNA]</scope>
    <source>
        <strain evidence="1 2">10N.222.51.A1</strain>
    </source>
</reference>
<dbReference type="SUPFAM" id="SSF48371">
    <property type="entry name" value="ARM repeat"/>
    <property type="match status" value="1"/>
</dbReference>
<name>A0ABV4NDX5_9VIBR</name>
<comment type="caution">
    <text evidence="1">The sequence shown here is derived from an EMBL/GenBank/DDBJ whole genome shotgun (WGS) entry which is preliminary data.</text>
</comment>
<evidence type="ECO:0000313" key="2">
    <source>
        <dbReference type="Proteomes" id="UP001570417"/>
    </source>
</evidence>
<dbReference type="EMBL" id="JBFRUW010000050">
    <property type="protein sequence ID" value="MFA0569367.1"/>
    <property type="molecule type" value="Genomic_DNA"/>
</dbReference>
<organism evidence="1 2">
    <name type="scientific">Vibrio gallaecicus</name>
    <dbReference type="NCBI Taxonomy" id="552386"/>
    <lineage>
        <taxon>Bacteria</taxon>
        <taxon>Pseudomonadati</taxon>
        <taxon>Pseudomonadota</taxon>
        <taxon>Gammaproteobacteria</taxon>
        <taxon>Vibrionales</taxon>
        <taxon>Vibrionaceae</taxon>
        <taxon>Vibrio</taxon>
    </lineage>
</organism>